<dbReference type="GO" id="GO:0051015">
    <property type="term" value="F:actin filament binding"/>
    <property type="evidence" value="ECO:0007669"/>
    <property type="project" value="TreeGrafter"/>
</dbReference>
<protein>
    <submittedName>
        <fullName evidence="3">Uncharacterized protein</fullName>
    </submittedName>
</protein>
<dbReference type="GeneID" id="25478163"/>
<gene>
    <name evidence="3" type="ORF">ENH_00080340</name>
</gene>
<keyword evidence="2" id="KW-0812">Transmembrane</keyword>
<accession>U6MQL1</accession>
<organism evidence="3 4">
    <name type="scientific">Eimeria necatrix</name>
    <dbReference type="NCBI Taxonomy" id="51315"/>
    <lineage>
        <taxon>Eukaryota</taxon>
        <taxon>Sar</taxon>
        <taxon>Alveolata</taxon>
        <taxon>Apicomplexa</taxon>
        <taxon>Conoidasida</taxon>
        <taxon>Coccidia</taxon>
        <taxon>Eucoccidiorida</taxon>
        <taxon>Eimeriorina</taxon>
        <taxon>Eimeriidae</taxon>
        <taxon>Eimeria</taxon>
    </lineage>
</organism>
<dbReference type="Proteomes" id="UP000030754">
    <property type="component" value="Unassembled WGS sequence"/>
</dbReference>
<dbReference type="VEuPathDB" id="ToxoDB:ENH_00080340"/>
<feature type="compositionally biased region" description="Low complexity" evidence="1">
    <location>
        <begin position="40"/>
        <end position="50"/>
    </location>
</feature>
<feature type="region of interest" description="Disordered" evidence="1">
    <location>
        <begin position="286"/>
        <end position="452"/>
    </location>
</feature>
<dbReference type="RefSeq" id="XP_013433221.1">
    <property type="nucleotide sequence ID" value="XM_013577767.1"/>
</dbReference>
<keyword evidence="4" id="KW-1185">Reference proteome</keyword>
<sequence>MKPAIFPKRGSGNGLSPQAELSSSGTEMPASVLEPLQARSSSSSSSSSSSNPFDAYGDAPPEAPGVKPRAGALTAFAAAPESQAAGSSGRGAAAAAASAAVLYPEGLPKFLGLLRPTITFGVGRLTLSRGMDFIAHFVAVSTLVFFVFILFAVNWMQKLCLPIVSNWTHNCTLAVGAFMALLAIFSWRSAANFDLKRSKVFLFLLGWRLHVFLLLSLLMVLGLALKPQLNAHVENSVRVCMLRQEATAAAAAAAAAFPLPISRVSLLPTLPLPVLNYAGPAHPAPWGVRTPENAPAAQPAAANQQQQQQQQQQQEANKESTSETKPLPEAAQSPDQTGGPPDAAQGQAAEPGAPAGAPSAAAGAPNSNPTAGGNEQQKTQTEKTQEELQPAANGPAAAAAADAPAAGETAAAAAGSEASASPETAAQQEPAAAAATAAPPAAAAAPPAAAAAPPAAAAAAAPAGAAEAPKPAAAEAEPSAAAAEAGAAAEEAQQQEREGSGAAADAAQTAAAAKLQQQQQQQQQRALQAAQVAAVKETNAAVVMVLVVASLALVFELYLMYACWSFKVWLERGYEAVVLAGVAPFAPVDGGNGWLAYAVRMPQTVQLETYGGNAGGAGHLPVFVQTTDSSDCFANVNLPMTGRW</sequence>
<keyword evidence="2" id="KW-1133">Transmembrane helix</keyword>
<feature type="compositionally biased region" description="Low complexity" evidence="1">
    <location>
        <begin position="337"/>
        <end position="379"/>
    </location>
</feature>
<feature type="region of interest" description="Disordered" evidence="1">
    <location>
        <begin position="469"/>
        <end position="507"/>
    </location>
</feature>
<dbReference type="PANTHER" id="PTHR10829:SF25">
    <property type="entry name" value="DREBRIN-LIKE PROTEIN"/>
    <property type="match status" value="1"/>
</dbReference>
<reference evidence="3" key="2">
    <citation type="submission" date="2013-10" db="EMBL/GenBank/DDBJ databases">
        <authorList>
            <person name="Aslett M."/>
        </authorList>
    </citation>
    <scope>NUCLEOTIDE SEQUENCE [LARGE SCALE GENOMIC DNA]</scope>
    <source>
        <strain evidence="3">Houghton</strain>
    </source>
</reference>
<dbReference type="AlphaFoldDB" id="U6MQL1"/>
<dbReference type="GO" id="GO:0005884">
    <property type="term" value="C:actin filament"/>
    <property type="evidence" value="ECO:0007669"/>
    <property type="project" value="TreeGrafter"/>
</dbReference>
<dbReference type="PANTHER" id="PTHR10829">
    <property type="entry name" value="CORTACTIN AND DREBRIN"/>
    <property type="match status" value="1"/>
</dbReference>
<evidence type="ECO:0000313" key="4">
    <source>
        <dbReference type="Proteomes" id="UP000030754"/>
    </source>
</evidence>
<dbReference type="GO" id="GO:0030864">
    <property type="term" value="C:cortical actin cytoskeleton"/>
    <property type="evidence" value="ECO:0007669"/>
    <property type="project" value="TreeGrafter"/>
</dbReference>
<feature type="region of interest" description="Disordered" evidence="1">
    <location>
        <begin position="1"/>
        <end position="61"/>
    </location>
</feature>
<feature type="transmembrane region" description="Helical" evidence="2">
    <location>
        <begin position="200"/>
        <end position="225"/>
    </location>
</feature>
<feature type="transmembrane region" description="Helical" evidence="2">
    <location>
        <begin position="541"/>
        <end position="564"/>
    </location>
</feature>
<feature type="transmembrane region" description="Helical" evidence="2">
    <location>
        <begin position="133"/>
        <end position="155"/>
    </location>
</feature>
<evidence type="ECO:0000256" key="1">
    <source>
        <dbReference type="SAM" id="MobiDB-lite"/>
    </source>
</evidence>
<dbReference type="EMBL" id="HG723010">
    <property type="protein sequence ID" value="CDJ64754.1"/>
    <property type="molecule type" value="Genomic_DNA"/>
</dbReference>
<name>U6MQL1_9EIME</name>
<keyword evidence="2" id="KW-0472">Membrane</keyword>
<feature type="compositionally biased region" description="Low complexity" evidence="1">
    <location>
        <begin position="469"/>
        <end position="492"/>
    </location>
</feature>
<reference evidence="3" key="1">
    <citation type="submission" date="2013-10" db="EMBL/GenBank/DDBJ databases">
        <title>Genomic analysis of the causative agents of coccidiosis in chickens.</title>
        <authorList>
            <person name="Reid A.J."/>
            <person name="Blake D."/>
            <person name="Billington K."/>
            <person name="Browne H."/>
            <person name="Dunn M."/>
            <person name="Hung S."/>
            <person name="Kawahara F."/>
            <person name="Miranda-Saavedra D."/>
            <person name="Mourier T."/>
            <person name="Nagra H."/>
            <person name="Otto T.D."/>
            <person name="Rawlings N."/>
            <person name="Sanchez A."/>
            <person name="Sanders M."/>
            <person name="Subramaniam C."/>
            <person name="Tay Y."/>
            <person name="Dear P."/>
            <person name="Doerig C."/>
            <person name="Gruber A."/>
            <person name="Parkinson J."/>
            <person name="Shirley M."/>
            <person name="Wan K.L."/>
            <person name="Berriman M."/>
            <person name="Tomley F."/>
            <person name="Pain A."/>
        </authorList>
    </citation>
    <scope>NUCLEOTIDE SEQUENCE [LARGE SCALE GENOMIC DNA]</scope>
    <source>
        <strain evidence="3">Houghton</strain>
    </source>
</reference>
<feature type="compositionally biased region" description="Low complexity" evidence="1">
    <location>
        <begin position="291"/>
        <end position="315"/>
    </location>
</feature>
<evidence type="ECO:0000313" key="3">
    <source>
        <dbReference type="EMBL" id="CDJ64754.1"/>
    </source>
</evidence>
<evidence type="ECO:0000256" key="2">
    <source>
        <dbReference type="SAM" id="Phobius"/>
    </source>
</evidence>
<feature type="transmembrane region" description="Helical" evidence="2">
    <location>
        <begin position="167"/>
        <end position="188"/>
    </location>
</feature>
<feature type="compositionally biased region" description="Polar residues" evidence="1">
    <location>
        <begin position="14"/>
        <end position="26"/>
    </location>
</feature>
<dbReference type="OrthoDB" id="347628at2759"/>
<feature type="compositionally biased region" description="Low complexity" evidence="1">
    <location>
        <begin position="391"/>
        <end position="452"/>
    </location>
</feature>
<dbReference type="GO" id="GO:0030833">
    <property type="term" value="P:regulation of actin filament polymerization"/>
    <property type="evidence" value="ECO:0007669"/>
    <property type="project" value="TreeGrafter"/>
</dbReference>
<proteinExistence type="predicted"/>